<dbReference type="InterPro" id="IPR018247">
    <property type="entry name" value="EF_Hand_1_Ca_BS"/>
</dbReference>
<dbReference type="EMBL" id="MHUW01000007">
    <property type="protein sequence ID" value="OHA84092.1"/>
    <property type="molecule type" value="Genomic_DNA"/>
</dbReference>
<feature type="domain" description="HNH nuclease" evidence="1">
    <location>
        <begin position="55"/>
        <end position="104"/>
    </location>
</feature>
<dbReference type="Proteomes" id="UP000177987">
    <property type="component" value="Unassembled WGS sequence"/>
</dbReference>
<dbReference type="GO" id="GO:0004519">
    <property type="term" value="F:endonuclease activity"/>
    <property type="evidence" value="ECO:0007669"/>
    <property type="project" value="InterPro"/>
</dbReference>
<evidence type="ECO:0000313" key="3">
    <source>
        <dbReference type="Proteomes" id="UP000177987"/>
    </source>
</evidence>
<dbReference type="Pfam" id="PF01844">
    <property type="entry name" value="HNH"/>
    <property type="match status" value="1"/>
</dbReference>
<name>A0A1G2SH96_9BACT</name>
<dbReference type="InterPro" id="IPR003615">
    <property type="entry name" value="HNH_nuc"/>
</dbReference>
<dbReference type="PROSITE" id="PS00018">
    <property type="entry name" value="EF_HAND_1"/>
    <property type="match status" value="1"/>
</dbReference>
<gene>
    <name evidence="2" type="ORF">A2937_02760</name>
</gene>
<dbReference type="InterPro" id="IPR002711">
    <property type="entry name" value="HNH"/>
</dbReference>
<comment type="caution">
    <text evidence="2">The sequence shown here is derived from an EMBL/GenBank/DDBJ whole genome shotgun (WGS) entry which is preliminary data.</text>
</comment>
<accession>A0A1G2SH96</accession>
<organism evidence="2 3">
    <name type="scientific">Candidatus Yonathbacteria bacterium RIFCSPLOWO2_01_FULL_47_33b</name>
    <dbReference type="NCBI Taxonomy" id="1802727"/>
    <lineage>
        <taxon>Bacteria</taxon>
        <taxon>Candidatus Yonathiibacteriota</taxon>
    </lineage>
</organism>
<reference evidence="2 3" key="1">
    <citation type="journal article" date="2016" name="Nat. Commun.">
        <title>Thousands of microbial genomes shed light on interconnected biogeochemical processes in an aquifer system.</title>
        <authorList>
            <person name="Anantharaman K."/>
            <person name="Brown C.T."/>
            <person name="Hug L.A."/>
            <person name="Sharon I."/>
            <person name="Castelle C.J."/>
            <person name="Probst A.J."/>
            <person name="Thomas B.C."/>
            <person name="Singh A."/>
            <person name="Wilkins M.J."/>
            <person name="Karaoz U."/>
            <person name="Brodie E.L."/>
            <person name="Williams K.H."/>
            <person name="Hubbard S.S."/>
            <person name="Banfield J.F."/>
        </authorList>
    </citation>
    <scope>NUCLEOTIDE SEQUENCE [LARGE SCALE GENOMIC DNA]</scope>
</reference>
<sequence>MPHASVKTIRDLIYWEYAKLIAGSTVGDRKNYGFVMHSYKKLKDGQMQPSNILRENKKFFNEEKACAYCASAEEGLEWEHIIPKVKIAIDTFDNQVLACRGCNAKKSGRDPFEWYGKERQYEIPRIVLGKYLKLIYDLHKKQGTLDSGDLNNDGKLDIYDLGVVLK</sequence>
<evidence type="ECO:0000259" key="1">
    <source>
        <dbReference type="SMART" id="SM00507"/>
    </source>
</evidence>
<dbReference type="GO" id="GO:0003676">
    <property type="term" value="F:nucleic acid binding"/>
    <property type="evidence" value="ECO:0007669"/>
    <property type="project" value="InterPro"/>
</dbReference>
<dbReference type="AlphaFoldDB" id="A0A1G2SH96"/>
<dbReference type="Gene3D" id="1.10.30.50">
    <property type="match status" value="1"/>
</dbReference>
<proteinExistence type="predicted"/>
<evidence type="ECO:0000313" key="2">
    <source>
        <dbReference type="EMBL" id="OHA84092.1"/>
    </source>
</evidence>
<dbReference type="GO" id="GO:0008270">
    <property type="term" value="F:zinc ion binding"/>
    <property type="evidence" value="ECO:0007669"/>
    <property type="project" value="InterPro"/>
</dbReference>
<dbReference type="STRING" id="1802727.A2937_02760"/>
<protein>
    <recommendedName>
        <fullName evidence="1">HNH nuclease domain-containing protein</fullName>
    </recommendedName>
</protein>
<dbReference type="SMART" id="SM00507">
    <property type="entry name" value="HNHc"/>
    <property type="match status" value="1"/>
</dbReference>